<evidence type="ECO:0000313" key="13">
    <source>
        <dbReference type="EMBL" id="KIW51352.1"/>
    </source>
</evidence>
<comment type="catalytic activity">
    <reaction evidence="8">
        <text>2 oxidized [cytochrome P450] + NADPH = 2 reduced [cytochrome P450] + NADP(+) + H(+)</text>
        <dbReference type="Rhea" id="RHEA:24040"/>
        <dbReference type="Rhea" id="RHEA-COMP:14627"/>
        <dbReference type="Rhea" id="RHEA-COMP:14628"/>
        <dbReference type="ChEBI" id="CHEBI:15378"/>
        <dbReference type="ChEBI" id="CHEBI:55376"/>
        <dbReference type="ChEBI" id="CHEBI:57783"/>
        <dbReference type="ChEBI" id="CHEBI:58349"/>
        <dbReference type="ChEBI" id="CHEBI:60344"/>
        <dbReference type="EC" id="1.6.2.4"/>
    </reaction>
</comment>
<dbReference type="EMBL" id="KN847322">
    <property type="protein sequence ID" value="KIW51352.1"/>
    <property type="molecule type" value="Genomic_DNA"/>
</dbReference>
<dbReference type="Gene3D" id="3.40.50.360">
    <property type="match status" value="1"/>
</dbReference>
<dbReference type="InterPro" id="IPR003097">
    <property type="entry name" value="CysJ-like_FAD-binding"/>
</dbReference>
<evidence type="ECO:0000256" key="4">
    <source>
        <dbReference type="ARBA" id="ARBA00022643"/>
    </source>
</evidence>
<comment type="cofactor">
    <cofactor evidence="1">
        <name>FMN</name>
        <dbReference type="ChEBI" id="CHEBI:58210"/>
    </cofactor>
</comment>
<dbReference type="InterPro" id="IPR029039">
    <property type="entry name" value="Flavoprotein-like_sf"/>
</dbReference>
<dbReference type="AlphaFoldDB" id="A0A0D2CN77"/>
<dbReference type="InterPro" id="IPR039261">
    <property type="entry name" value="FNR_nucleotide-bd"/>
</dbReference>
<dbReference type="STRING" id="348802.A0A0D2CN77"/>
<dbReference type="InterPro" id="IPR001094">
    <property type="entry name" value="Flavdoxin-like"/>
</dbReference>
<feature type="region of interest" description="Disordered" evidence="9">
    <location>
        <begin position="501"/>
        <end position="522"/>
    </location>
</feature>
<accession>A0A0D2CN77</accession>
<dbReference type="InterPro" id="IPR023173">
    <property type="entry name" value="NADPH_Cyt_P450_Rdtase_alpha"/>
</dbReference>
<dbReference type="InterPro" id="IPR008254">
    <property type="entry name" value="Flavodoxin/NO_synth"/>
</dbReference>
<dbReference type="SUPFAM" id="SSF63380">
    <property type="entry name" value="Riboflavin synthase domain-like"/>
    <property type="match status" value="1"/>
</dbReference>
<dbReference type="SUPFAM" id="SSF52218">
    <property type="entry name" value="Flavoproteins"/>
    <property type="match status" value="1"/>
</dbReference>
<keyword evidence="3" id="KW-0285">Flavoprotein</keyword>
<evidence type="ECO:0000256" key="10">
    <source>
        <dbReference type="SAM" id="Phobius"/>
    </source>
</evidence>
<evidence type="ECO:0000313" key="14">
    <source>
        <dbReference type="Proteomes" id="UP000054342"/>
    </source>
</evidence>
<organism evidence="13 14">
    <name type="scientific">Exophiala xenobiotica</name>
    <dbReference type="NCBI Taxonomy" id="348802"/>
    <lineage>
        <taxon>Eukaryota</taxon>
        <taxon>Fungi</taxon>
        <taxon>Dikarya</taxon>
        <taxon>Ascomycota</taxon>
        <taxon>Pezizomycotina</taxon>
        <taxon>Eurotiomycetes</taxon>
        <taxon>Chaetothyriomycetidae</taxon>
        <taxon>Chaetothyriales</taxon>
        <taxon>Herpotrichiellaceae</taxon>
        <taxon>Exophiala</taxon>
    </lineage>
</organism>
<evidence type="ECO:0000256" key="9">
    <source>
        <dbReference type="SAM" id="MobiDB-lite"/>
    </source>
</evidence>
<evidence type="ECO:0008006" key="15">
    <source>
        <dbReference type="Google" id="ProtNLM"/>
    </source>
</evidence>
<evidence type="ECO:0000259" key="12">
    <source>
        <dbReference type="PROSITE" id="PS51384"/>
    </source>
</evidence>
<protein>
    <recommendedName>
        <fullName evidence="15">NADPH--cytochrome P450 reductase</fullName>
    </recommendedName>
</protein>
<keyword evidence="4" id="KW-0288">FMN</keyword>
<dbReference type="Pfam" id="PF00667">
    <property type="entry name" value="FAD_binding_1"/>
    <property type="match status" value="1"/>
</dbReference>
<name>A0A0D2CN77_9EURO</name>
<dbReference type="Proteomes" id="UP000054342">
    <property type="component" value="Unassembled WGS sequence"/>
</dbReference>
<dbReference type="InterPro" id="IPR001709">
    <property type="entry name" value="Flavoprot_Pyr_Nucl_cyt_Rdtase"/>
</dbReference>
<dbReference type="InterPro" id="IPR017938">
    <property type="entry name" value="Riboflavin_synthase-like_b-brl"/>
</dbReference>
<dbReference type="PROSITE" id="PS50902">
    <property type="entry name" value="FLAVODOXIN_LIKE"/>
    <property type="match status" value="1"/>
</dbReference>
<dbReference type="EMBL" id="KN847322">
    <property type="protein sequence ID" value="KIW51353.1"/>
    <property type="molecule type" value="Genomic_DNA"/>
</dbReference>
<evidence type="ECO:0000256" key="7">
    <source>
        <dbReference type="ARBA" id="ARBA00023002"/>
    </source>
</evidence>
<evidence type="ECO:0000256" key="8">
    <source>
        <dbReference type="ARBA" id="ARBA00049342"/>
    </source>
</evidence>
<dbReference type="GO" id="GO:0003958">
    <property type="term" value="F:NADPH-hemoprotein reductase activity"/>
    <property type="evidence" value="ECO:0007669"/>
    <property type="project" value="UniProtKB-EC"/>
</dbReference>
<keyword evidence="10" id="KW-0812">Transmembrane</keyword>
<keyword evidence="5" id="KW-0274">FAD</keyword>
<dbReference type="GO" id="GO:0010181">
    <property type="term" value="F:FMN binding"/>
    <property type="evidence" value="ECO:0007669"/>
    <property type="project" value="InterPro"/>
</dbReference>
<keyword evidence="6" id="KW-0521">NADP</keyword>
<feature type="transmembrane region" description="Helical" evidence="10">
    <location>
        <begin position="540"/>
        <end position="562"/>
    </location>
</feature>
<keyword evidence="7" id="KW-0560">Oxidoreductase</keyword>
<dbReference type="GO" id="GO:0005829">
    <property type="term" value="C:cytosol"/>
    <property type="evidence" value="ECO:0007669"/>
    <property type="project" value="TreeGrafter"/>
</dbReference>
<evidence type="ECO:0000256" key="3">
    <source>
        <dbReference type="ARBA" id="ARBA00022630"/>
    </source>
</evidence>
<dbReference type="PRINTS" id="PR00369">
    <property type="entry name" value="FLAVODOXIN"/>
</dbReference>
<feature type="compositionally biased region" description="Basic and acidic residues" evidence="9">
    <location>
        <begin position="510"/>
        <end position="522"/>
    </location>
</feature>
<dbReference type="HOGENOM" id="CLU_001570_17_3_1"/>
<dbReference type="GO" id="GO:0050660">
    <property type="term" value="F:flavin adenine dinucleotide binding"/>
    <property type="evidence" value="ECO:0007669"/>
    <property type="project" value="TreeGrafter"/>
</dbReference>
<dbReference type="InterPro" id="IPR001433">
    <property type="entry name" value="OxRdtase_FAD/NAD-bd"/>
</dbReference>
<dbReference type="PANTHER" id="PTHR19384:SF108">
    <property type="entry name" value="NADPH--CYTOCHROME P450 REDUCTASE"/>
    <property type="match status" value="1"/>
</dbReference>
<dbReference type="Gene3D" id="3.40.50.80">
    <property type="entry name" value="Nucleotide-binding domain of ferredoxin-NADP reductase (FNR) module"/>
    <property type="match status" value="1"/>
</dbReference>
<dbReference type="Gene3D" id="1.20.990.10">
    <property type="entry name" value="NADPH-cytochrome p450 Reductase, Chain A, domain 3"/>
    <property type="match status" value="1"/>
</dbReference>
<dbReference type="PROSITE" id="PS51384">
    <property type="entry name" value="FAD_FR"/>
    <property type="match status" value="1"/>
</dbReference>
<evidence type="ECO:0000256" key="2">
    <source>
        <dbReference type="ARBA" id="ARBA00001974"/>
    </source>
</evidence>
<evidence type="ECO:0000259" key="11">
    <source>
        <dbReference type="PROSITE" id="PS50902"/>
    </source>
</evidence>
<dbReference type="SUPFAM" id="SSF52343">
    <property type="entry name" value="Ferredoxin reductase-like, C-terminal NADP-linked domain"/>
    <property type="match status" value="1"/>
</dbReference>
<evidence type="ECO:0000256" key="5">
    <source>
        <dbReference type="ARBA" id="ARBA00022827"/>
    </source>
</evidence>
<dbReference type="InterPro" id="IPR017927">
    <property type="entry name" value="FAD-bd_FR_type"/>
</dbReference>
<proteinExistence type="predicted"/>
<dbReference type="GeneID" id="25331993"/>
<dbReference type="PRINTS" id="PR00371">
    <property type="entry name" value="FPNCR"/>
</dbReference>
<keyword evidence="14" id="KW-1185">Reference proteome</keyword>
<keyword evidence="10" id="KW-0472">Membrane</keyword>
<dbReference type="RefSeq" id="XP_013311936.1">
    <property type="nucleotide sequence ID" value="XM_013456482.1"/>
</dbReference>
<dbReference type="OrthoDB" id="1856718at2759"/>
<evidence type="ECO:0000256" key="1">
    <source>
        <dbReference type="ARBA" id="ARBA00001917"/>
    </source>
</evidence>
<sequence length="708" mass="79958">MKEASEYLLLSVQQVPPQQRLRSLAADDYLLLALALLWSLYHLRSRRTVSKAEIWYVRPQRSIQGLGSSSGKSQSRDIASKLEQTGARVLILWSSQSGTSEEFASKLGQELKSIFQLSTLVADPSEYDLDSFNGIPKSTIVLFFMSTYGEGHPADNGLSFMDWLTKSKASAFRTVPYAAVGFGNSTYTFYNNVIDRVEAVLAAAEAKQIFPTLRLDASRKNSYEGYLEWKSDIFNTFRALLDLKEPEFDFVYSHTATWLPLSESEENLRGNSDSAVRLSQRSDNYEALALPIRHAERLIDSEIQTCLHFEVDLSKLPELKYRTGDYILVSAPNSSRDVTDLLELCGLATKRADPLEFKSSGSPWPTSAPSIVTTAEELLTSAVDISSSIPRDLAGKLARYAPTSEAQEYLLRLSQDKNMFAKLGHVSVVRLLKHIEPHRQWAIPVVFFFEFLPRLRPRYYSISSSSVQQPRQASVTISIKHKAMGQATRYFLSKQEEWEAFGKSGQPQNRPDHGQDPSRDDERIPTIAATIKPSNFRLPLASVTPVILIATGTGIAPFRAFIHERARIKQMQGTKAGKILLFMGCRTPDDFIYQEELREIQNNIFNLDEAQFQIITAYSRPNEADVSERNSRGKCYVQDKIRTYVVEVLHLFLAENAALYLCGHAAMAREVGKVIGDAVMPRNGESDKTWTELKEAKRKQRKWQEDVW</sequence>
<feature type="domain" description="FAD-binding FR-type" evidence="12">
    <location>
        <begin position="285"/>
        <end position="539"/>
    </location>
</feature>
<reference evidence="13 14" key="1">
    <citation type="submission" date="2015-01" db="EMBL/GenBank/DDBJ databases">
        <title>The Genome Sequence of Exophiala xenobiotica CBS118157.</title>
        <authorList>
            <consortium name="The Broad Institute Genomics Platform"/>
            <person name="Cuomo C."/>
            <person name="de Hoog S."/>
            <person name="Gorbushina A."/>
            <person name="Stielow B."/>
            <person name="Teixiera M."/>
            <person name="Abouelleil A."/>
            <person name="Chapman S.B."/>
            <person name="Priest M."/>
            <person name="Young S.K."/>
            <person name="Wortman J."/>
            <person name="Nusbaum C."/>
            <person name="Birren B."/>
        </authorList>
    </citation>
    <scope>NUCLEOTIDE SEQUENCE [LARGE SCALE GENOMIC DNA]</scope>
    <source>
        <strain evidence="13 14">CBS 118157</strain>
    </source>
</reference>
<keyword evidence="10" id="KW-1133">Transmembrane helix</keyword>
<dbReference type="PANTHER" id="PTHR19384">
    <property type="entry name" value="NITRIC OXIDE SYNTHASE-RELATED"/>
    <property type="match status" value="1"/>
</dbReference>
<dbReference type="Gene3D" id="2.40.30.10">
    <property type="entry name" value="Translation factors"/>
    <property type="match status" value="1"/>
</dbReference>
<dbReference type="Pfam" id="PF00175">
    <property type="entry name" value="NAD_binding_1"/>
    <property type="match status" value="1"/>
</dbReference>
<dbReference type="RefSeq" id="XP_013311937.1">
    <property type="nucleotide sequence ID" value="XM_013456483.1"/>
</dbReference>
<feature type="domain" description="Flavodoxin-like" evidence="11">
    <location>
        <begin position="89"/>
        <end position="234"/>
    </location>
</feature>
<evidence type="ECO:0000256" key="6">
    <source>
        <dbReference type="ARBA" id="ARBA00022857"/>
    </source>
</evidence>
<comment type="cofactor">
    <cofactor evidence="2">
        <name>FAD</name>
        <dbReference type="ChEBI" id="CHEBI:57692"/>
    </cofactor>
</comment>
<gene>
    <name evidence="13" type="ORF">PV05_10085</name>
</gene>
<dbReference type="Pfam" id="PF00258">
    <property type="entry name" value="Flavodoxin_1"/>
    <property type="match status" value="1"/>
</dbReference>